<dbReference type="Pfam" id="PF11255">
    <property type="entry name" value="DUF3054"/>
    <property type="match status" value="1"/>
</dbReference>
<dbReference type="RefSeq" id="WP_250826712.1">
    <property type="nucleotide sequence ID" value="NZ_JAMOIL010000007.1"/>
</dbReference>
<feature type="transmembrane region" description="Helical" evidence="1">
    <location>
        <begin position="88"/>
        <end position="107"/>
    </location>
</feature>
<keyword evidence="1" id="KW-0812">Transmembrane</keyword>
<dbReference type="Proteomes" id="UP001139485">
    <property type="component" value="Unassembled WGS sequence"/>
</dbReference>
<accession>A0A9X2D8I3</accession>
<keyword evidence="3" id="KW-1185">Reference proteome</keyword>
<dbReference type="InterPro" id="IPR021414">
    <property type="entry name" value="DUF3054"/>
</dbReference>
<feature type="transmembrane region" description="Helical" evidence="1">
    <location>
        <begin position="30"/>
        <end position="54"/>
    </location>
</feature>
<evidence type="ECO:0000313" key="2">
    <source>
        <dbReference type="EMBL" id="MCM0620009.1"/>
    </source>
</evidence>
<name>A0A9X2D8I3_9ACTN</name>
<organism evidence="2 3">
    <name type="scientific">Nocardioides bruguierae</name>
    <dbReference type="NCBI Taxonomy" id="2945102"/>
    <lineage>
        <taxon>Bacteria</taxon>
        <taxon>Bacillati</taxon>
        <taxon>Actinomycetota</taxon>
        <taxon>Actinomycetes</taxon>
        <taxon>Propionibacteriales</taxon>
        <taxon>Nocardioidaceae</taxon>
        <taxon>Nocardioides</taxon>
    </lineage>
</organism>
<reference evidence="2" key="1">
    <citation type="submission" date="2022-05" db="EMBL/GenBank/DDBJ databases">
        <authorList>
            <person name="Tuo L."/>
        </authorList>
    </citation>
    <scope>NUCLEOTIDE SEQUENCE</scope>
    <source>
        <strain evidence="2">BSK12Z-4</strain>
    </source>
</reference>
<proteinExistence type="predicted"/>
<keyword evidence="1" id="KW-1133">Transmembrane helix</keyword>
<evidence type="ECO:0000313" key="3">
    <source>
        <dbReference type="Proteomes" id="UP001139485"/>
    </source>
</evidence>
<comment type="caution">
    <text evidence="2">The sequence shown here is derived from an EMBL/GenBank/DDBJ whole genome shotgun (WGS) entry which is preliminary data.</text>
</comment>
<feature type="transmembrane region" description="Helical" evidence="1">
    <location>
        <begin position="61"/>
        <end position="82"/>
    </location>
</feature>
<sequence>MNRWLVILVDLVFVLFFAAAGRESHESGSALALVLVIAWPFVVALAAGHALVALRRWSPAPVWPSGVTVLAVTYLLGMSLRFVQGRGLAPGFLVISLIFLTVTQLGWRASIAFVERRTAAQEASEKSGPRS</sequence>
<evidence type="ECO:0000256" key="1">
    <source>
        <dbReference type="SAM" id="Phobius"/>
    </source>
</evidence>
<dbReference type="EMBL" id="JAMOIL010000007">
    <property type="protein sequence ID" value="MCM0620009.1"/>
    <property type="molecule type" value="Genomic_DNA"/>
</dbReference>
<keyword evidence="1" id="KW-0472">Membrane</keyword>
<dbReference type="AlphaFoldDB" id="A0A9X2D8I3"/>
<protein>
    <submittedName>
        <fullName evidence="2">DUF3054 domain-containing protein</fullName>
    </submittedName>
</protein>
<gene>
    <name evidence="2" type="ORF">M8330_06835</name>
</gene>